<organism evidence="4">
    <name type="scientific">Callorhinchus milii</name>
    <name type="common">Ghost shark</name>
    <dbReference type="NCBI Taxonomy" id="7868"/>
    <lineage>
        <taxon>Eukaryota</taxon>
        <taxon>Metazoa</taxon>
        <taxon>Chordata</taxon>
        <taxon>Craniata</taxon>
        <taxon>Vertebrata</taxon>
        <taxon>Chondrichthyes</taxon>
        <taxon>Holocephali</taxon>
        <taxon>Chimaeriformes</taxon>
        <taxon>Callorhinchidae</taxon>
        <taxon>Callorhinchus</taxon>
    </lineage>
</organism>
<dbReference type="PANTHER" id="PTHR10003">
    <property type="entry name" value="SUPEROXIDE DISMUTASE CU-ZN -RELATED"/>
    <property type="match status" value="1"/>
</dbReference>
<dbReference type="Pfam" id="PF00080">
    <property type="entry name" value="Sod_Cu"/>
    <property type="match status" value="1"/>
</dbReference>
<reference evidence="6" key="1">
    <citation type="journal article" date="2006" name="Science">
        <title>Ancient noncoding elements conserved in the human genome.</title>
        <authorList>
            <person name="Venkatesh B."/>
            <person name="Kirkness E.F."/>
            <person name="Loh Y.H."/>
            <person name="Halpern A.L."/>
            <person name="Lee A.P."/>
            <person name="Johnson J."/>
            <person name="Dandona N."/>
            <person name="Viswanathan L.D."/>
            <person name="Tay A."/>
            <person name="Venter J.C."/>
            <person name="Strausberg R.L."/>
            <person name="Brenner S."/>
        </authorList>
    </citation>
    <scope>NUCLEOTIDE SEQUENCE [LARGE SCALE GENOMIC DNA]</scope>
</reference>
<keyword evidence="1" id="KW-0186">Copper</keyword>
<dbReference type="InterPro" id="IPR018152">
    <property type="entry name" value="SOD_Cu/Zn_BS"/>
</dbReference>
<evidence type="ECO:0000313" key="4">
    <source>
        <dbReference type="EMBL" id="AFM89814.1"/>
    </source>
</evidence>
<reference evidence="4" key="3">
    <citation type="journal article" date="2012" name="PLoS ONE">
        <title>Sequencing and Analysis of Full-Length cDNAs, 5'-ESTs and 3'-ESTs from a Cartilaginous Fish, the Elephant Shark (Callorhinchus milii).</title>
        <authorList>
            <person name="Tan Y.Y."/>
            <person name="Kodzius R."/>
            <person name="Tay B.H."/>
            <person name="Tay A."/>
            <person name="Brenner S."/>
            <person name="Venkatesh B."/>
        </authorList>
    </citation>
    <scope>NUCLEOTIDE SEQUENCE</scope>
    <source>
        <tissue evidence="4">Liver</tissue>
    </source>
</reference>
<reference evidence="6" key="2">
    <citation type="journal article" date="2007" name="PLoS Biol.">
        <title>Survey sequencing and comparative analysis of the elephant shark (Callorhinchus milii) genome.</title>
        <authorList>
            <person name="Venkatesh B."/>
            <person name="Kirkness E.F."/>
            <person name="Loh Y.H."/>
            <person name="Halpern A.L."/>
            <person name="Lee A.P."/>
            <person name="Johnson J."/>
            <person name="Dandona N."/>
            <person name="Viswanathan L.D."/>
            <person name="Tay A."/>
            <person name="Venter J.C."/>
            <person name="Strausberg R.L."/>
            <person name="Brenner S."/>
        </authorList>
    </citation>
    <scope>NUCLEOTIDE SEQUENCE [LARGE SCALE GENOMIC DNA]</scope>
</reference>
<evidence type="ECO:0000313" key="6">
    <source>
        <dbReference type="Proteomes" id="UP000314986"/>
    </source>
</evidence>
<dbReference type="RefSeq" id="XP_007887238.2">
    <property type="nucleotide sequence ID" value="XM_007889047.2"/>
</dbReference>
<comment type="cofactor">
    <cofactor evidence="1">
        <name>Cu cation</name>
        <dbReference type="ChEBI" id="CHEBI:23378"/>
    </cofactor>
    <text evidence="1">Binds 1 copper ion per subunit.</text>
</comment>
<keyword evidence="6" id="KW-1185">Reference proteome</keyword>
<comment type="function">
    <text evidence="1">Destroys radicals which are normally produced within the cells and which are toxic to biological systems.</text>
</comment>
<dbReference type="EMBL" id="JX053045">
    <property type="protein sequence ID" value="AFK11273.1"/>
    <property type="molecule type" value="mRNA"/>
</dbReference>
<dbReference type="EMBL" id="JX211629">
    <property type="protein sequence ID" value="AFM89943.1"/>
    <property type="molecule type" value="mRNA"/>
</dbReference>
<comment type="catalytic activity">
    <reaction evidence="1">
        <text>2 superoxide + 2 H(+) = H2O2 + O2</text>
        <dbReference type="Rhea" id="RHEA:20696"/>
        <dbReference type="ChEBI" id="CHEBI:15378"/>
        <dbReference type="ChEBI" id="CHEBI:15379"/>
        <dbReference type="ChEBI" id="CHEBI:16240"/>
        <dbReference type="ChEBI" id="CHEBI:18421"/>
        <dbReference type="EC" id="1.15.1.1"/>
    </reaction>
</comment>
<proteinExistence type="evidence at transcript level"/>
<dbReference type="AlphaFoldDB" id="K4G9I4"/>
<dbReference type="EMBL" id="JX211910">
    <property type="protein sequence ID" value="AFM90224.1"/>
    <property type="molecule type" value="mRNA"/>
</dbReference>
<dbReference type="GeneTree" id="ENSGT00940000162224"/>
<keyword evidence="1" id="KW-0560">Oxidoreductase</keyword>
<dbReference type="Ensembl" id="ENSCMIT00000024385.1">
    <property type="protein sequence ID" value="ENSCMIP00000023982.1"/>
    <property type="gene ID" value="ENSCMIG00000010672.1"/>
</dbReference>
<name>K4G9I4_CALMI</name>
<comment type="cofactor">
    <cofactor evidence="1">
        <name>Zn(2+)</name>
        <dbReference type="ChEBI" id="CHEBI:29105"/>
    </cofactor>
    <text evidence="1">Binds 1 zinc ion per subunit.</text>
</comment>
<dbReference type="EC" id="1.15.1.1" evidence="1"/>
<dbReference type="Proteomes" id="UP000314986">
    <property type="component" value="Unassembled WGS sequence"/>
</dbReference>
<dbReference type="GO" id="GO:0004784">
    <property type="term" value="F:superoxide dismutase activity"/>
    <property type="evidence" value="ECO:0007669"/>
    <property type="project" value="UniProtKB-EC"/>
</dbReference>
<reference evidence="5" key="5">
    <citation type="submission" date="2025-05" db="UniProtKB">
        <authorList>
            <consortium name="Ensembl"/>
        </authorList>
    </citation>
    <scope>IDENTIFICATION</scope>
</reference>
<evidence type="ECO:0000313" key="5">
    <source>
        <dbReference type="Ensembl" id="ENSCMIP00000023982.1"/>
    </source>
</evidence>
<accession>K4G9I4</accession>
<feature type="signal peptide" evidence="2">
    <location>
        <begin position="1"/>
        <end position="25"/>
    </location>
</feature>
<feature type="domain" description="Superoxide dismutase copper/zinc binding" evidence="3">
    <location>
        <begin position="75"/>
        <end position="204"/>
    </location>
</feature>
<dbReference type="GO" id="GO:0005507">
    <property type="term" value="F:copper ion binding"/>
    <property type="evidence" value="ECO:0007669"/>
    <property type="project" value="InterPro"/>
</dbReference>
<sequence>MKSSALNLLLLLVAFVQLFVDESECCLTNHCNRKRINDLTVHLLHPLRPQRNQPTYAVCTVNPSNTLRSDQPAITGRVLFKQDHPTSTVEGFINLSGFLRHQSLHAIHVHKFGDLTDGCTSTGPHYNPNGVNHPLHPGDFNNFATKSGKIVQSLSNLQVTLFGSRSILGRAVVVHAGEDDLGTGGNEGSLLHGNSGARLACCTIGLSKADLWDATVHQ</sequence>
<dbReference type="Gene3D" id="2.60.40.200">
    <property type="entry name" value="Superoxide dismutase, copper/zinc binding domain"/>
    <property type="match status" value="1"/>
</dbReference>
<comment type="similarity">
    <text evidence="1">Belongs to the Cu-Zn superoxide dismutase family.</text>
</comment>
<evidence type="ECO:0000259" key="3">
    <source>
        <dbReference type="Pfam" id="PF00080"/>
    </source>
</evidence>
<dbReference type="CDD" id="cd00305">
    <property type="entry name" value="Cu-Zn_Superoxide_Dismutase"/>
    <property type="match status" value="1"/>
</dbReference>
<dbReference type="InterPro" id="IPR001424">
    <property type="entry name" value="SOD_Cu_Zn_dom"/>
</dbReference>
<protein>
    <recommendedName>
        <fullName evidence="1">Superoxide dismutase [Cu-Zn]</fullName>
        <ecNumber evidence="1">1.15.1.1</ecNumber>
    </recommendedName>
</protein>
<dbReference type="PROSITE" id="PS00332">
    <property type="entry name" value="SOD_CU_ZN_2"/>
    <property type="match status" value="1"/>
</dbReference>
<evidence type="ECO:0000256" key="1">
    <source>
        <dbReference type="RuleBase" id="RU000393"/>
    </source>
</evidence>
<dbReference type="InterPro" id="IPR036423">
    <property type="entry name" value="SOD-like_Cu/Zn_dom_sf"/>
</dbReference>
<dbReference type="OrthoDB" id="666972at2759"/>
<dbReference type="EMBL" id="JX211765">
    <property type="protein sequence ID" value="AFM90079.1"/>
    <property type="molecule type" value="mRNA"/>
</dbReference>
<dbReference type="EMBL" id="JX211500">
    <property type="protein sequence ID" value="AFM89814.1"/>
    <property type="molecule type" value="mRNA"/>
</dbReference>
<dbReference type="KEGG" id="cmk:103175822"/>
<feature type="chain" id="PRO_5007681087" description="Superoxide dismutase [Cu-Zn]" evidence="2">
    <location>
        <begin position="26"/>
        <end position="218"/>
    </location>
</feature>
<dbReference type="InterPro" id="IPR024134">
    <property type="entry name" value="SOD_Cu/Zn_/chaperone"/>
</dbReference>
<dbReference type="PRINTS" id="PR00068">
    <property type="entry name" value="CUZNDISMTASE"/>
</dbReference>
<reference evidence="6" key="4">
    <citation type="journal article" date="2014" name="Nature">
        <title>Elephant shark genome provides unique insights into gnathostome evolution.</title>
        <authorList>
            <consortium name="International Elephant Shark Genome Sequencing Consortium"/>
            <person name="Venkatesh B."/>
            <person name="Lee A.P."/>
            <person name="Ravi V."/>
            <person name="Maurya A.K."/>
            <person name="Lian M.M."/>
            <person name="Swann J.B."/>
            <person name="Ohta Y."/>
            <person name="Flajnik M.F."/>
            <person name="Sutoh Y."/>
            <person name="Kasahara M."/>
            <person name="Hoon S."/>
            <person name="Gangu V."/>
            <person name="Roy S.W."/>
            <person name="Irimia M."/>
            <person name="Korzh V."/>
            <person name="Kondrychyn I."/>
            <person name="Lim Z.W."/>
            <person name="Tay B.H."/>
            <person name="Tohari S."/>
            <person name="Kong K.W."/>
            <person name="Ho S."/>
            <person name="Lorente-Galdos B."/>
            <person name="Quilez J."/>
            <person name="Marques-Bonet T."/>
            <person name="Raney B.J."/>
            <person name="Ingham P.W."/>
            <person name="Tay A."/>
            <person name="Hillier L.W."/>
            <person name="Minx P."/>
            <person name="Boehm T."/>
            <person name="Wilson R.K."/>
            <person name="Brenner S."/>
            <person name="Warren W.C."/>
        </authorList>
    </citation>
    <scope>NUCLEOTIDE SEQUENCE [LARGE SCALE GENOMIC DNA]</scope>
</reference>
<dbReference type="OMA" id="DGSLWKY"/>
<dbReference type="PROSITE" id="PS00087">
    <property type="entry name" value="SOD_CU_ZN_1"/>
    <property type="match status" value="1"/>
</dbReference>
<keyword evidence="1" id="KW-0862">Zinc</keyword>
<dbReference type="GeneID" id="103175822"/>
<keyword evidence="2" id="KW-0732">Signal</keyword>
<gene>
    <name evidence="5" type="primary">LOC103175822</name>
</gene>
<evidence type="ECO:0000256" key="2">
    <source>
        <dbReference type="SAM" id="SignalP"/>
    </source>
</evidence>
<dbReference type="SUPFAM" id="SSF49329">
    <property type="entry name" value="Cu,Zn superoxide dismutase-like"/>
    <property type="match status" value="1"/>
</dbReference>
<dbReference type="STRING" id="7868.ENSCMIP00000023982"/>
<keyword evidence="1" id="KW-0479">Metal-binding</keyword>